<name>A0A699Z376_HAELA</name>
<evidence type="ECO:0000256" key="5">
    <source>
        <dbReference type="ARBA" id="ARBA00021516"/>
    </source>
</evidence>
<keyword evidence="6" id="KW-0004">4Fe-4S</keyword>
<dbReference type="Pfam" id="PF08696">
    <property type="entry name" value="Dna2"/>
    <property type="match status" value="2"/>
</dbReference>
<dbReference type="SUPFAM" id="SSF52540">
    <property type="entry name" value="P-loop containing nucleoside triphosphate hydrolases"/>
    <property type="match status" value="1"/>
</dbReference>
<evidence type="ECO:0000256" key="3">
    <source>
        <dbReference type="ARBA" id="ARBA00007913"/>
    </source>
</evidence>
<dbReference type="InterPro" id="IPR011604">
    <property type="entry name" value="PDDEXK-like_dom_sf"/>
</dbReference>
<comment type="caution">
    <text evidence="25">The sequence shown here is derived from an EMBL/GenBank/DDBJ whole genome shotgun (WGS) entry which is preliminary data.</text>
</comment>
<evidence type="ECO:0000256" key="21">
    <source>
        <dbReference type="ARBA" id="ARBA00047995"/>
    </source>
</evidence>
<dbReference type="CDD" id="cd18041">
    <property type="entry name" value="DEXXQc_DNA2"/>
    <property type="match status" value="1"/>
</dbReference>
<feature type="domain" description="DNA2/NAM7 helicase helicase" evidence="24">
    <location>
        <begin position="660"/>
        <end position="748"/>
    </location>
</feature>
<evidence type="ECO:0000256" key="10">
    <source>
        <dbReference type="ARBA" id="ARBA00022741"/>
    </source>
</evidence>
<evidence type="ECO:0000256" key="12">
    <source>
        <dbReference type="ARBA" id="ARBA00022801"/>
    </source>
</evidence>
<keyword evidence="19" id="KW-0539">Nucleus</keyword>
<evidence type="ECO:0000313" key="26">
    <source>
        <dbReference type="Proteomes" id="UP000485058"/>
    </source>
</evidence>
<comment type="subcellular location">
    <subcellularLocation>
        <location evidence="2">Nucleus</location>
    </subcellularLocation>
</comment>
<dbReference type="GO" id="GO:0017116">
    <property type="term" value="F:single-stranded DNA helicase activity"/>
    <property type="evidence" value="ECO:0007669"/>
    <property type="project" value="InterPro"/>
</dbReference>
<evidence type="ECO:0000256" key="4">
    <source>
        <dbReference type="ARBA" id="ARBA00012551"/>
    </source>
</evidence>
<comment type="catalytic activity">
    <reaction evidence="21">
        <text>ATP + H2O = ADP + phosphate + H(+)</text>
        <dbReference type="Rhea" id="RHEA:13065"/>
        <dbReference type="ChEBI" id="CHEBI:15377"/>
        <dbReference type="ChEBI" id="CHEBI:15378"/>
        <dbReference type="ChEBI" id="CHEBI:30616"/>
        <dbReference type="ChEBI" id="CHEBI:43474"/>
        <dbReference type="ChEBI" id="CHEBI:456216"/>
        <dbReference type="EC" id="3.6.4.12"/>
    </reaction>
</comment>
<keyword evidence="8" id="KW-0540">Nuclease</keyword>
<dbReference type="GO" id="GO:0046872">
    <property type="term" value="F:metal ion binding"/>
    <property type="evidence" value="ECO:0007669"/>
    <property type="project" value="UniProtKB-KW"/>
</dbReference>
<gene>
    <name evidence="25" type="ORF">HaLaN_09362</name>
</gene>
<evidence type="ECO:0000256" key="20">
    <source>
        <dbReference type="ARBA" id="ARBA00023268"/>
    </source>
</evidence>
<keyword evidence="16" id="KW-0411">Iron-sulfur</keyword>
<dbReference type="EC" id="3.6.4.12" evidence="4"/>
<keyword evidence="15" id="KW-0408">Iron</keyword>
<evidence type="ECO:0000313" key="25">
    <source>
        <dbReference type="EMBL" id="GFH13469.1"/>
    </source>
</evidence>
<evidence type="ECO:0000256" key="14">
    <source>
        <dbReference type="ARBA" id="ARBA00022840"/>
    </source>
</evidence>
<keyword evidence="13" id="KW-0347">Helicase</keyword>
<feature type="domain" description="DNA replication factor Dna2 N-terminal" evidence="23">
    <location>
        <begin position="153"/>
        <end position="365"/>
    </location>
</feature>
<dbReference type="EMBL" id="BLLF01000616">
    <property type="protein sequence ID" value="GFH13469.1"/>
    <property type="molecule type" value="Genomic_DNA"/>
</dbReference>
<keyword evidence="7" id="KW-0235">DNA replication</keyword>
<evidence type="ECO:0000256" key="18">
    <source>
        <dbReference type="ARBA" id="ARBA00023204"/>
    </source>
</evidence>
<evidence type="ECO:0000256" key="22">
    <source>
        <dbReference type="SAM" id="MobiDB-lite"/>
    </source>
</evidence>
<evidence type="ECO:0000256" key="13">
    <source>
        <dbReference type="ARBA" id="ARBA00022806"/>
    </source>
</evidence>
<dbReference type="GO" id="GO:0043139">
    <property type="term" value="F:5'-3' DNA helicase activity"/>
    <property type="evidence" value="ECO:0007669"/>
    <property type="project" value="TreeGrafter"/>
</dbReference>
<evidence type="ECO:0000256" key="15">
    <source>
        <dbReference type="ARBA" id="ARBA00023004"/>
    </source>
</evidence>
<evidence type="ECO:0000256" key="17">
    <source>
        <dbReference type="ARBA" id="ARBA00023125"/>
    </source>
</evidence>
<reference evidence="25 26" key="1">
    <citation type="submission" date="2020-02" db="EMBL/GenBank/DDBJ databases">
        <title>Draft genome sequence of Haematococcus lacustris strain NIES-144.</title>
        <authorList>
            <person name="Morimoto D."/>
            <person name="Nakagawa S."/>
            <person name="Yoshida T."/>
            <person name="Sawayama S."/>
        </authorList>
    </citation>
    <scope>NUCLEOTIDE SEQUENCE [LARGE SCALE GENOMIC DNA]</scope>
    <source>
        <strain evidence="25 26">NIES-144</strain>
    </source>
</reference>
<keyword evidence="11" id="KW-0227">DNA damage</keyword>
<comment type="similarity">
    <text evidence="3">Belongs to the DNA2/NAM7 helicase family.</text>
</comment>
<evidence type="ECO:0000256" key="7">
    <source>
        <dbReference type="ARBA" id="ARBA00022705"/>
    </source>
</evidence>
<dbReference type="GO" id="GO:0051539">
    <property type="term" value="F:4 iron, 4 sulfur cluster binding"/>
    <property type="evidence" value="ECO:0007669"/>
    <property type="project" value="UniProtKB-KW"/>
</dbReference>
<feature type="non-terminal residue" evidence="25">
    <location>
        <position position="877"/>
    </location>
</feature>
<feature type="region of interest" description="Disordered" evidence="22">
    <location>
        <begin position="526"/>
        <end position="545"/>
    </location>
</feature>
<keyword evidence="12" id="KW-0378">Hydrolase</keyword>
<keyword evidence="14" id="KW-0067">ATP-binding</keyword>
<dbReference type="InterPro" id="IPR041677">
    <property type="entry name" value="DNA2/NAM7_AAA_11"/>
</dbReference>
<dbReference type="GO" id="GO:0005634">
    <property type="term" value="C:nucleus"/>
    <property type="evidence" value="ECO:0007669"/>
    <property type="project" value="UniProtKB-SubCell"/>
</dbReference>
<dbReference type="GO" id="GO:0004518">
    <property type="term" value="F:nuclease activity"/>
    <property type="evidence" value="ECO:0007669"/>
    <property type="project" value="UniProtKB-KW"/>
</dbReference>
<dbReference type="GO" id="GO:0006260">
    <property type="term" value="P:DNA replication"/>
    <property type="evidence" value="ECO:0007669"/>
    <property type="project" value="UniProtKB-KW"/>
</dbReference>
<dbReference type="Gene3D" id="3.90.320.10">
    <property type="match status" value="1"/>
</dbReference>
<dbReference type="GO" id="GO:0006281">
    <property type="term" value="P:DNA repair"/>
    <property type="evidence" value="ECO:0007669"/>
    <property type="project" value="UniProtKB-KW"/>
</dbReference>
<dbReference type="GO" id="GO:0016787">
    <property type="term" value="F:hydrolase activity"/>
    <property type="evidence" value="ECO:0007669"/>
    <property type="project" value="UniProtKB-KW"/>
</dbReference>
<keyword evidence="18" id="KW-0234">DNA repair</keyword>
<keyword evidence="17" id="KW-0238">DNA-binding</keyword>
<keyword evidence="20" id="KW-0511">Multifunctional enzyme</keyword>
<feature type="non-terminal residue" evidence="25">
    <location>
        <position position="1"/>
    </location>
</feature>
<dbReference type="GO" id="GO:0003677">
    <property type="term" value="F:DNA binding"/>
    <property type="evidence" value="ECO:0007669"/>
    <property type="project" value="UniProtKB-KW"/>
</dbReference>
<dbReference type="Pfam" id="PF13086">
    <property type="entry name" value="AAA_11"/>
    <property type="match status" value="2"/>
</dbReference>
<evidence type="ECO:0000259" key="23">
    <source>
        <dbReference type="Pfam" id="PF08696"/>
    </source>
</evidence>
<evidence type="ECO:0000256" key="8">
    <source>
        <dbReference type="ARBA" id="ARBA00022722"/>
    </source>
</evidence>
<evidence type="ECO:0000256" key="2">
    <source>
        <dbReference type="ARBA" id="ARBA00004123"/>
    </source>
</evidence>
<keyword evidence="9" id="KW-0479">Metal-binding</keyword>
<feature type="domain" description="DNA2/NAM7 helicase helicase" evidence="24">
    <location>
        <begin position="767"/>
        <end position="832"/>
    </location>
</feature>
<dbReference type="GO" id="GO:0005524">
    <property type="term" value="F:ATP binding"/>
    <property type="evidence" value="ECO:0007669"/>
    <property type="project" value="UniProtKB-KW"/>
</dbReference>
<keyword evidence="26" id="KW-1185">Reference proteome</keyword>
<evidence type="ECO:0000259" key="24">
    <source>
        <dbReference type="Pfam" id="PF13086"/>
    </source>
</evidence>
<proteinExistence type="inferred from homology"/>
<evidence type="ECO:0000256" key="16">
    <source>
        <dbReference type="ARBA" id="ARBA00023014"/>
    </source>
</evidence>
<dbReference type="InterPro" id="IPR050534">
    <property type="entry name" value="Coronavir_polyprotein_1ab"/>
</dbReference>
<dbReference type="InterPro" id="IPR026851">
    <property type="entry name" value="Dna2/JHS1_DEXXQ-box"/>
</dbReference>
<organism evidence="25 26">
    <name type="scientific">Haematococcus lacustris</name>
    <name type="common">Green alga</name>
    <name type="synonym">Haematococcus pluvialis</name>
    <dbReference type="NCBI Taxonomy" id="44745"/>
    <lineage>
        <taxon>Eukaryota</taxon>
        <taxon>Viridiplantae</taxon>
        <taxon>Chlorophyta</taxon>
        <taxon>core chlorophytes</taxon>
        <taxon>Chlorophyceae</taxon>
        <taxon>CS clade</taxon>
        <taxon>Chlamydomonadales</taxon>
        <taxon>Haematococcaceae</taxon>
        <taxon>Haematococcus</taxon>
    </lineage>
</organism>
<evidence type="ECO:0000256" key="1">
    <source>
        <dbReference type="ARBA" id="ARBA00001966"/>
    </source>
</evidence>
<dbReference type="PANTHER" id="PTHR43788:SF8">
    <property type="entry name" value="DNA-BINDING PROTEIN SMUBP-2"/>
    <property type="match status" value="1"/>
</dbReference>
<protein>
    <recommendedName>
        <fullName evidence="5">DNA replication ATP-dependent helicase/nuclease DNA2</fullName>
        <ecNumber evidence="4">3.6.4.12</ecNumber>
    </recommendedName>
</protein>
<comment type="cofactor">
    <cofactor evidence="1">
        <name>[4Fe-4S] cluster</name>
        <dbReference type="ChEBI" id="CHEBI:49883"/>
    </cofactor>
</comment>
<dbReference type="PANTHER" id="PTHR43788">
    <property type="entry name" value="DNA2/NAM7 HELICASE FAMILY MEMBER"/>
    <property type="match status" value="1"/>
</dbReference>
<dbReference type="AlphaFoldDB" id="A0A699Z376"/>
<evidence type="ECO:0000256" key="11">
    <source>
        <dbReference type="ARBA" id="ARBA00022763"/>
    </source>
</evidence>
<feature type="domain" description="DNA replication factor Dna2 N-terminal" evidence="23">
    <location>
        <begin position="28"/>
        <end position="128"/>
    </location>
</feature>
<dbReference type="Proteomes" id="UP000485058">
    <property type="component" value="Unassembled WGS sequence"/>
</dbReference>
<dbReference type="Gene3D" id="3.40.50.300">
    <property type="entry name" value="P-loop containing nucleotide triphosphate hydrolases"/>
    <property type="match status" value="1"/>
</dbReference>
<dbReference type="InterPro" id="IPR027417">
    <property type="entry name" value="P-loop_NTPase"/>
</dbReference>
<evidence type="ECO:0000256" key="19">
    <source>
        <dbReference type="ARBA" id="ARBA00023242"/>
    </source>
</evidence>
<sequence>EEVHYQVQHVQEDLHGDKRLDLVSPINGSRAVLHLSDMWQDLPVQPGDSLNVIRPRDQGCEQSVRQLVCSASEGLCVLHPDILLSGTTVTSAMDCTRKAWLSELFGGGANNDKAVLGTLSHELVQEEVHYQVQHVQEDLHGDKRLDLVSPINGSRAVLHLSNMWQDLPVQPGDSLNVIRPRDQGCEQGVRQLVCSASEGLCVLHPDILLSGTTVTSAMDCTRKAWLSELFGGGANNDKAVLGTLSHELVQWALLAAVQGPMRLPSRAQCVTQAHEIVAASASKLFEVGVSADVAVRALTDKVTALLAWLAKYVGAGHAGPRDLVMGPNHQGPATQVLVEEVVDIEESIWAPQYGLKGQLDATLRVDSLVPFEYKSGKPHFSHRAQLSLYFLLLDDRLAAHLVGKQRLPPAMLRNERQCGTCFAATYCALVHKALEGGDEASSGMRPQQWSGLTSHLGPSHGQFLRHWLGLVELEDSAAREGRSALWAVPGRQRELQGSCLADLQLQDTLVVAAKKEIRMMEPYLRQPQSEGLPPLPTQPGTAQPPCAANRAVLPSAAAVLWRLDKDEAAAGVTQQRTNLLMLMEAASGQVARLRDLVVDLAPPRMVAEQQRTNLLMLMEAASGQVARLRELVVDLAPPRMVAEQAARCEASSDLAVACSHLNSEQQAAVQAVLQMQDYTLILGMPGTGKTSTTVCAIQAMVAAGRSVLLTAYTNSAVDNICLKLAAAAVQFVRLPGSSLDAVHPGVRGHTPGGERYPAGNSAEGLTQLAADVKVVAVTCLGVRHPLLARRSFDVCVLDEASQVALPASLGPLSLASSFVLVGDHHQLPPLVTNPAAAAQGMSESLFKQLSEAHPQAVVQLCRQYRMAEEIQVCCGWA</sequence>
<dbReference type="InterPro" id="IPR014808">
    <property type="entry name" value="DNA_replication_fac_Dna2_N"/>
</dbReference>
<evidence type="ECO:0000256" key="9">
    <source>
        <dbReference type="ARBA" id="ARBA00022723"/>
    </source>
</evidence>
<evidence type="ECO:0000256" key="6">
    <source>
        <dbReference type="ARBA" id="ARBA00022485"/>
    </source>
</evidence>
<dbReference type="FunFam" id="3.40.50.300:FF:000721">
    <property type="entry name" value="DNA replication ATP-dependent helicase/nuclease DNA2"/>
    <property type="match status" value="1"/>
</dbReference>
<accession>A0A699Z376</accession>
<keyword evidence="10" id="KW-0547">Nucleotide-binding</keyword>